<reference evidence="1 2" key="1">
    <citation type="journal article" date="2022" name="New Phytol.">
        <title>Ecological generalism drives hyperdiversity of secondary metabolite gene clusters in xylarialean endophytes.</title>
        <authorList>
            <person name="Franco M.E.E."/>
            <person name="Wisecaver J.H."/>
            <person name="Arnold A.E."/>
            <person name="Ju Y.M."/>
            <person name="Slot J.C."/>
            <person name="Ahrendt S."/>
            <person name="Moore L.P."/>
            <person name="Eastman K.E."/>
            <person name="Scott K."/>
            <person name="Konkel Z."/>
            <person name="Mondo S.J."/>
            <person name="Kuo A."/>
            <person name="Hayes R.D."/>
            <person name="Haridas S."/>
            <person name="Andreopoulos B."/>
            <person name="Riley R."/>
            <person name="LaButti K."/>
            <person name="Pangilinan J."/>
            <person name="Lipzen A."/>
            <person name="Amirebrahimi M."/>
            <person name="Yan J."/>
            <person name="Adam C."/>
            <person name="Keymanesh K."/>
            <person name="Ng V."/>
            <person name="Louie K."/>
            <person name="Northen T."/>
            <person name="Drula E."/>
            <person name="Henrissat B."/>
            <person name="Hsieh H.M."/>
            <person name="Youens-Clark K."/>
            <person name="Lutzoni F."/>
            <person name="Miadlikowska J."/>
            <person name="Eastwood D.C."/>
            <person name="Hamelin R.C."/>
            <person name="Grigoriev I.V."/>
            <person name="U'Ren J.M."/>
        </authorList>
    </citation>
    <scope>NUCLEOTIDE SEQUENCE [LARGE SCALE GENOMIC DNA]</scope>
    <source>
        <strain evidence="1 2">CBS 119005</strain>
    </source>
</reference>
<comment type="caution">
    <text evidence="1">The sequence shown here is derived from an EMBL/GenBank/DDBJ whole genome shotgun (WGS) entry which is preliminary data.</text>
</comment>
<protein>
    <submittedName>
        <fullName evidence="1">Uncharacterized protein</fullName>
    </submittedName>
</protein>
<accession>A0ACB9YMD6</accession>
<keyword evidence="2" id="KW-1185">Reference proteome</keyword>
<gene>
    <name evidence="1" type="ORF">F4820DRAFT_465864</name>
</gene>
<dbReference type="EMBL" id="MU393590">
    <property type="protein sequence ID" value="KAI4860341.1"/>
    <property type="molecule type" value="Genomic_DNA"/>
</dbReference>
<proteinExistence type="predicted"/>
<evidence type="ECO:0000313" key="2">
    <source>
        <dbReference type="Proteomes" id="UP001497700"/>
    </source>
</evidence>
<sequence length="165" mass="18454">MDSKNAVLFSLYFSIGIYALITAWCACFLAREIQQDESAASGSKNGTLRHLNLAITWLFFWPLASTLVPLFVFVVSMGVYFETSELCDSYIGWESEYVDETGSRDENSHQRDVSPYSISRRSSLEHSSSGSLNYEREGTSTPSLTSNSTVSEEDSVTTPPPLYDW</sequence>
<evidence type="ECO:0000313" key="1">
    <source>
        <dbReference type="EMBL" id="KAI4860341.1"/>
    </source>
</evidence>
<dbReference type="Proteomes" id="UP001497700">
    <property type="component" value="Unassembled WGS sequence"/>
</dbReference>
<name>A0ACB9YMD6_9PEZI</name>
<organism evidence="1 2">
    <name type="scientific">Hypoxylon rubiginosum</name>
    <dbReference type="NCBI Taxonomy" id="110542"/>
    <lineage>
        <taxon>Eukaryota</taxon>
        <taxon>Fungi</taxon>
        <taxon>Dikarya</taxon>
        <taxon>Ascomycota</taxon>
        <taxon>Pezizomycotina</taxon>
        <taxon>Sordariomycetes</taxon>
        <taxon>Xylariomycetidae</taxon>
        <taxon>Xylariales</taxon>
        <taxon>Hypoxylaceae</taxon>
        <taxon>Hypoxylon</taxon>
    </lineage>
</organism>